<feature type="region of interest" description="Disordered" evidence="1">
    <location>
        <begin position="7"/>
        <end position="52"/>
    </location>
</feature>
<feature type="compositionally biased region" description="Basic and acidic residues" evidence="1">
    <location>
        <begin position="34"/>
        <end position="46"/>
    </location>
</feature>
<sequence length="120" mass="13531">MIMIIAEPNELAAETQRPVQSSSHAPQSQSRSCHSNDDHDEHDDRTRRRFVPTISGRAAARELILQLWSCTARAREHVSGTEGRLYTGQSNTVLVPLYKYVAKVQHILGNPRASNSYKDF</sequence>
<proteinExistence type="predicted"/>
<dbReference type="Proteomes" id="UP000479190">
    <property type="component" value="Unassembled WGS sequence"/>
</dbReference>
<gene>
    <name evidence="2" type="ORF">TBRA_LOCUS414</name>
</gene>
<dbReference type="AlphaFoldDB" id="A0A6H5HX49"/>
<organism evidence="2 3">
    <name type="scientific">Trichogramma brassicae</name>
    <dbReference type="NCBI Taxonomy" id="86971"/>
    <lineage>
        <taxon>Eukaryota</taxon>
        <taxon>Metazoa</taxon>
        <taxon>Ecdysozoa</taxon>
        <taxon>Arthropoda</taxon>
        <taxon>Hexapoda</taxon>
        <taxon>Insecta</taxon>
        <taxon>Pterygota</taxon>
        <taxon>Neoptera</taxon>
        <taxon>Endopterygota</taxon>
        <taxon>Hymenoptera</taxon>
        <taxon>Apocrita</taxon>
        <taxon>Proctotrupomorpha</taxon>
        <taxon>Chalcidoidea</taxon>
        <taxon>Trichogrammatidae</taxon>
        <taxon>Trichogramma</taxon>
    </lineage>
</organism>
<protein>
    <submittedName>
        <fullName evidence="2">Uncharacterized protein</fullName>
    </submittedName>
</protein>
<evidence type="ECO:0000313" key="2">
    <source>
        <dbReference type="EMBL" id="CAB0028202.1"/>
    </source>
</evidence>
<reference evidence="2 3" key="1">
    <citation type="submission" date="2020-02" db="EMBL/GenBank/DDBJ databases">
        <authorList>
            <person name="Ferguson B K."/>
        </authorList>
    </citation>
    <scope>NUCLEOTIDE SEQUENCE [LARGE SCALE GENOMIC DNA]</scope>
</reference>
<evidence type="ECO:0000313" key="3">
    <source>
        <dbReference type="Proteomes" id="UP000479190"/>
    </source>
</evidence>
<evidence type="ECO:0000256" key="1">
    <source>
        <dbReference type="SAM" id="MobiDB-lite"/>
    </source>
</evidence>
<feature type="compositionally biased region" description="Low complexity" evidence="1">
    <location>
        <begin position="20"/>
        <end position="32"/>
    </location>
</feature>
<accession>A0A6H5HX49</accession>
<name>A0A6H5HX49_9HYME</name>
<keyword evidence="3" id="KW-1185">Reference proteome</keyword>
<dbReference type="EMBL" id="CADCXV010000091">
    <property type="protein sequence ID" value="CAB0028202.1"/>
    <property type="molecule type" value="Genomic_DNA"/>
</dbReference>